<reference evidence="2 3" key="1">
    <citation type="submission" date="2020-07" db="EMBL/GenBank/DDBJ databases">
        <title>Novel species isolated from subtropical streams in China.</title>
        <authorList>
            <person name="Lu H."/>
        </authorList>
    </citation>
    <scope>NUCLEOTIDE SEQUENCE [LARGE SCALE GENOMIC DNA]</scope>
    <source>
        <strain evidence="2 3">LX47W</strain>
    </source>
</reference>
<accession>A0A7W2FCL7</accession>
<dbReference type="Proteomes" id="UP000573499">
    <property type="component" value="Unassembled WGS sequence"/>
</dbReference>
<keyword evidence="1" id="KW-0175">Coiled coil</keyword>
<comment type="caution">
    <text evidence="2">The sequence shown here is derived from an EMBL/GenBank/DDBJ whole genome shotgun (WGS) entry which is preliminary data.</text>
</comment>
<protein>
    <submittedName>
        <fullName evidence="2">Uncharacterized protein</fullName>
    </submittedName>
</protein>
<name>A0A7W2FCL7_9BURK</name>
<dbReference type="EMBL" id="JACEZU010000009">
    <property type="protein sequence ID" value="MBA5689144.1"/>
    <property type="molecule type" value="Genomic_DNA"/>
</dbReference>
<evidence type="ECO:0000313" key="3">
    <source>
        <dbReference type="Proteomes" id="UP000573499"/>
    </source>
</evidence>
<organism evidence="2 3">
    <name type="scientific">Rugamonas apoptosis</name>
    <dbReference type="NCBI Taxonomy" id="2758570"/>
    <lineage>
        <taxon>Bacteria</taxon>
        <taxon>Pseudomonadati</taxon>
        <taxon>Pseudomonadota</taxon>
        <taxon>Betaproteobacteria</taxon>
        <taxon>Burkholderiales</taxon>
        <taxon>Oxalobacteraceae</taxon>
        <taxon>Telluria group</taxon>
        <taxon>Rugamonas</taxon>
    </lineage>
</organism>
<dbReference type="RefSeq" id="WP_182155423.1">
    <property type="nucleotide sequence ID" value="NZ_JACEZU010000009.1"/>
</dbReference>
<evidence type="ECO:0000313" key="2">
    <source>
        <dbReference type="EMBL" id="MBA5689144.1"/>
    </source>
</evidence>
<dbReference type="AlphaFoldDB" id="A0A7W2FCL7"/>
<proteinExistence type="predicted"/>
<keyword evidence="3" id="KW-1185">Reference proteome</keyword>
<sequence length="71" mass="8321">MRDFDSKVDAELERRKAMRADERVRAAADVIEECERQKAKVQSLRDLPLWAKAIVKINDVLVFFHDSPHKK</sequence>
<feature type="coiled-coil region" evidence="1">
    <location>
        <begin position="17"/>
        <end position="47"/>
    </location>
</feature>
<evidence type="ECO:0000256" key="1">
    <source>
        <dbReference type="SAM" id="Coils"/>
    </source>
</evidence>
<gene>
    <name evidence="2" type="ORF">H3H39_19050</name>
</gene>